<evidence type="ECO:0000256" key="1">
    <source>
        <dbReference type="SAM" id="SignalP"/>
    </source>
</evidence>
<protein>
    <submittedName>
        <fullName evidence="2">Putative secreted peptide</fullName>
    </submittedName>
</protein>
<organism evidence="2">
    <name type="scientific">Rhipicephalus pulchellus</name>
    <name type="common">Yellow backed tick</name>
    <name type="synonym">Dermacentor pulchellus</name>
    <dbReference type="NCBI Taxonomy" id="72859"/>
    <lineage>
        <taxon>Eukaryota</taxon>
        <taxon>Metazoa</taxon>
        <taxon>Ecdysozoa</taxon>
        <taxon>Arthropoda</taxon>
        <taxon>Chelicerata</taxon>
        <taxon>Arachnida</taxon>
        <taxon>Acari</taxon>
        <taxon>Parasitiformes</taxon>
        <taxon>Ixodida</taxon>
        <taxon>Ixodoidea</taxon>
        <taxon>Ixodidae</taxon>
        <taxon>Rhipicephalinae</taxon>
        <taxon>Rhipicephalus</taxon>
        <taxon>Rhipicephalus</taxon>
    </lineage>
</organism>
<keyword evidence="1" id="KW-0732">Signal</keyword>
<proteinExistence type="evidence at transcript level"/>
<dbReference type="EMBL" id="GACK01004171">
    <property type="protein sequence ID" value="JAA60863.1"/>
    <property type="molecule type" value="mRNA"/>
</dbReference>
<name>L7MCB2_RHIPC</name>
<evidence type="ECO:0000313" key="2">
    <source>
        <dbReference type="EMBL" id="JAA60863.1"/>
    </source>
</evidence>
<feature type="chain" id="PRO_5003981878" evidence="1">
    <location>
        <begin position="23"/>
        <end position="99"/>
    </location>
</feature>
<dbReference type="AlphaFoldDB" id="L7MCB2"/>
<sequence length="99" mass="11500">MKPTYLCYNVVCIALLVTSVFCHNASNIRKKKIKICARHCYHTQDCKWGDCCVRRDRRNVCRHRPRYGGSCTNTSIHGIYKEYCDCLPMQGTCVNNKCM</sequence>
<reference evidence="2" key="1">
    <citation type="submission" date="2012-11" db="EMBL/GenBank/DDBJ databases">
        <authorList>
            <person name="Lucero-Rivera Y.E."/>
            <person name="Tovar-Ramirez D."/>
        </authorList>
    </citation>
    <scope>NUCLEOTIDE SEQUENCE</scope>
    <source>
        <tissue evidence="2">Salivary gland</tissue>
    </source>
</reference>
<reference evidence="2" key="2">
    <citation type="journal article" date="2015" name="J. Proteomics">
        <title>Sexual differences in the sialomes of the zebra tick, Rhipicephalus pulchellus.</title>
        <authorList>
            <person name="Tan A.W."/>
            <person name="Francischetti I.M."/>
            <person name="Slovak M."/>
            <person name="Kini R.M."/>
            <person name="Ribeiro J.M."/>
        </authorList>
    </citation>
    <scope>NUCLEOTIDE SEQUENCE</scope>
    <source>
        <tissue evidence="2">Salivary gland</tissue>
    </source>
</reference>
<feature type="signal peptide" evidence="1">
    <location>
        <begin position="1"/>
        <end position="22"/>
    </location>
</feature>
<accession>L7MCB2</accession>